<keyword evidence="1" id="KW-0812">Transmembrane</keyword>
<gene>
    <name evidence="2" type="ORF">D0466_07650</name>
</gene>
<feature type="transmembrane region" description="Helical" evidence="1">
    <location>
        <begin position="130"/>
        <end position="149"/>
    </location>
</feature>
<evidence type="ECO:0000256" key="1">
    <source>
        <dbReference type="SAM" id="Phobius"/>
    </source>
</evidence>
<sequence>MNEMRKKIIIKEILYWKNSRMLPDQYCEYLLALYSEGEEINQPYAKPGKRRLGLPYLIIGAIISITLVLNYFTQLPYGMQISSSIFSIFALLIITAYFSKRLMSYHIPLIGAVLLFLLATVSSVEHFAPGRVGVLYFFLLCHAGLWIYLGKRLGMAYFTVAGYLGTGLIAFFLAKLYVGY</sequence>
<keyword evidence="1" id="KW-1133">Transmembrane helix</keyword>
<accession>A0A372LJE9</accession>
<keyword evidence="1" id="KW-0472">Membrane</keyword>
<feature type="transmembrane region" description="Helical" evidence="1">
    <location>
        <begin position="105"/>
        <end position="124"/>
    </location>
</feature>
<feature type="transmembrane region" description="Helical" evidence="1">
    <location>
        <begin position="156"/>
        <end position="178"/>
    </location>
</feature>
<organism evidence="2 3">
    <name type="scientific">Peribacillus glennii</name>
    <dbReference type="NCBI Taxonomy" id="2303991"/>
    <lineage>
        <taxon>Bacteria</taxon>
        <taxon>Bacillati</taxon>
        <taxon>Bacillota</taxon>
        <taxon>Bacilli</taxon>
        <taxon>Bacillales</taxon>
        <taxon>Bacillaceae</taxon>
        <taxon>Peribacillus</taxon>
    </lineage>
</organism>
<proteinExistence type="predicted"/>
<evidence type="ECO:0000313" key="2">
    <source>
        <dbReference type="EMBL" id="RFU65736.1"/>
    </source>
</evidence>
<evidence type="ECO:0008006" key="4">
    <source>
        <dbReference type="Google" id="ProtNLM"/>
    </source>
</evidence>
<dbReference type="OrthoDB" id="2380880at2"/>
<dbReference type="AlphaFoldDB" id="A0A372LJE9"/>
<dbReference type="EMBL" id="QVTD01000003">
    <property type="protein sequence ID" value="RFU65736.1"/>
    <property type="molecule type" value="Genomic_DNA"/>
</dbReference>
<dbReference type="Proteomes" id="UP000262939">
    <property type="component" value="Unassembled WGS sequence"/>
</dbReference>
<name>A0A372LJE9_9BACI</name>
<dbReference type="RefSeq" id="WP_117321908.1">
    <property type="nucleotide sequence ID" value="NZ_QVTD01000003.1"/>
</dbReference>
<feature type="transmembrane region" description="Helical" evidence="1">
    <location>
        <begin position="54"/>
        <end position="73"/>
    </location>
</feature>
<feature type="transmembrane region" description="Helical" evidence="1">
    <location>
        <begin position="79"/>
        <end position="98"/>
    </location>
</feature>
<reference evidence="2 3" key="1">
    <citation type="submission" date="2018-08" db="EMBL/GenBank/DDBJ databases">
        <title>Bacillus chawlae sp. nov., Bacillus glennii sp. nov., and Bacillus saganii sp. nov. Isolated from the Vehicle Assembly Building at Kennedy Space Center where the Viking Spacecraft were Assembled.</title>
        <authorList>
            <person name="Seuylemezian A."/>
            <person name="Vaishampayan P."/>
        </authorList>
    </citation>
    <scope>NUCLEOTIDE SEQUENCE [LARGE SCALE GENOMIC DNA]</scope>
    <source>
        <strain evidence="2 3">V44-8</strain>
    </source>
</reference>
<keyword evidence="3" id="KW-1185">Reference proteome</keyword>
<evidence type="ECO:0000313" key="3">
    <source>
        <dbReference type="Proteomes" id="UP000262939"/>
    </source>
</evidence>
<comment type="caution">
    <text evidence="2">The sequence shown here is derived from an EMBL/GenBank/DDBJ whole genome shotgun (WGS) entry which is preliminary data.</text>
</comment>
<protein>
    <recommendedName>
        <fullName evidence="4">DUF2157 domain-containing protein</fullName>
    </recommendedName>
</protein>